<dbReference type="PANTHER" id="PTHR33824">
    <property type="entry name" value="POLYKETIDE CYCLASE/DEHYDRASE AND LIPID TRANSPORT SUPERFAMILY PROTEIN"/>
    <property type="match status" value="1"/>
</dbReference>
<sequence>WACSPSVAATAAPSAIRLNMATPATSKYGFPYRNWSSERCKTLSQCKCKAICIDMGNYQQRTRKKITMAWQDCTARMEVGVPLSVAWELWSDREGLNRWMPWIASIKVSKDQPELSQWTLQYSAFGQDLKFSWLARNMQPIHYQKIHWRSVDGLPN</sequence>
<dbReference type="Pfam" id="PF03364">
    <property type="entry name" value="Polyketide_cyc"/>
    <property type="match status" value="1"/>
</dbReference>
<evidence type="ECO:0000313" key="2">
    <source>
        <dbReference type="EMBL" id="KAH9318691.1"/>
    </source>
</evidence>
<evidence type="ECO:0000259" key="1">
    <source>
        <dbReference type="Pfam" id="PF03364"/>
    </source>
</evidence>
<gene>
    <name evidence="2" type="ORF">KI387_020460</name>
</gene>
<proteinExistence type="predicted"/>
<reference evidence="2 3" key="1">
    <citation type="journal article" date="2021" name="Nat. Plants">
        <title>The Taxus genome provides insights into paclitaxel biosynthesis.</title>
        <authorList>
            <person name="Xiong X."/>
            <person name="Gou J."/>
            <person name="Liao Q."/>
            <person name="Li Y."/>
            <person name="Zhou Q."/>
            <person name="Bi G."/>
            <person name="Li C."/>
            <person name="Du R."/>
            <person name="Wang X."/>
            <person name="Sun T."/>
            <person name="Guo L."/>
            <person name="Liang H."/>
            <person name="Lu P."/>
            <person name="Wu Y."/>
            <person name="Zhang Z."/>
            <person name="Ro D.K."/>
            <person name="Shang Y."/>
            <person name="Huang S."/>
            <person name="Yan J."/>
        </authorList>
    </citation>
    <scope>NUCLEOTIDE SEQUENCE [LARGE SCALE GENOMIC DNA]</scope>
    <source>
        <strain evidence="2">Ta-2019</strain>
    </source>
</reference>
<protein>
    <recommendedName>
        <fullName evidence="1">Coenzyme Q-binding protein COQ10 START domain-containing protein</fullName>
    </recommendedName>
</protein>
<dbReference type="EMBL" id="JAHRHJ020000004">
    <property type="protein sequence ID" value="KAH9318691.1"/>
    <property type="molecule type" value="Genomic_DNA"/>
</dbReference>
<dbReference type="Proteomes" id="UP000824469">
    <property type="component" value="Unassembled WGS sequence"/>
</dbReference>
<name>A0AA38G8R6_TAXCH</name>
<comment type="caution">
    <text evidence="2">The sequence shown here is derived from an EMBL/GenBank/DDBJ whole genome shotgun (WGS) entry which is preliminary data.</text>
</comment>
<feature type="domain" description="Coenzyme Q-binding protein COQ10 START" evidence="1">
    <location>
        <begin position="79"/>
        <end position="153"/>
    </location>
</feature>
<accession>A0AA38G8R6</accession>
<dbReference type="InterPro" id="IPR005031">
    <property type="entry name" value="COQ10_START"/>
</dbReference>
<feature type="non-terminal residue" evidence="2">
    <location>
        <position position="1"/>
    </location>
</feature>
<dbReference type="InterPro" id="IPR023393">
    <property type="entry name" value="START-like_dom_sf"/>
</dbReference>
<dbReference type="PANTHER" id="PTHR33824:SF7">
    <property type="entry name" value="POLYKETIDE CYCLASE_DEHYDRASE AND LIPID TRANSPORT SUPERFAMILY PROTEIN"/>
    <property type="match status" value="1"/>
</dbReference>
<organism evidence="2 3">
    <name type="scientific">Taxus chinensis</name>
    <name type="common">Chinese yew</name>
    <name type="synonym">Taxus wallichiana var. chinensis</name>
    <dbReference type="NCBI Taxonomy" id="29808"/>
    <lineage>
        <taxon>Eukaryota</taxon>
        <taxon>Viridiplantae</taxon>
        <taxon>Streptophyta</taxon>
        <taxon>Embryophyta</taxon>
        <taxon>Tracheophyta</taxon>
        <taxon>Spermatophyta</taxon>
        <taxon>Pinopsida</taxon>
        <taxon>Pinidae</taxon>
        <taxon>Conifers II</taxon>
        <taxon>Cupressales</taxon>
        <taxon>Taxaceae</taxon>
        <taxon>Taxus</taxon>
    </lineage>
</organism>
<dbReference type="AlphaFoldDB" id="A0AA38G8R6"/>
<dbReference type="InterPro" id="IPR047137">
    <property type="entry name" value="ORF3"/>
</dbReference>
<evidence type="ECO:0000313" key="3">
    <source>
        <dbReference type="Proteomes" id="UP000824469"/>
    </source>
</evidence>
<keyword evidence="3" id="KW-1185">Reference proteome</keyword>
<dbReference type="Gene3D" id="3.30.530.20">
    <property type="match status" value="1"/>
</dbReference>
<feature type="non-terminal residue" evidence="2">
    <location>
        <position position="156"/>
    </location>
</feature>
<dbReference type="SUPFAM" id="SSF55961">
    <property type="entry name" value="Bet v1-like"/>
    <property type="match status" value="1"/>
</dbReference>